<accession>A0A450Z8V3</accession>
<organism evidence="1">
    <name type="scientific">Candidatus Kentrum sp. TC</name>
    <dbReference type="NCBI Taxonomy" id="2126339"/>
    <lineage>
        <taxon>Bacteria</taxon>
        <taxon>Pseudomonadati</taxon>
        <taxon>Pseudomonadota</taxon>
        <taxon>Gammaproteobacteria</taxon>
        <taxon>Candidatus Kentrum</taxon>
    </lineage>
</organism>
<evidence type="ECO:0000313" key="1">
    <source>
        <dbReference type="EMBL" id="VFK50213.1"/>
    </source>
</evidence>
<dbReference type="EMBL" id="CAADFS010000094">
    <property type="protein sequence ID" value="VFK50213.1"/>
    <property type="molecule type" value="Genomic_DNA"/>
</dbReference>
<name>A0A450Z8V3_9GAMM</name>
<protein>
    <submittedName>
        <fullName evidence="1">Uncharacterized protein</fullName>
    </submittedName>
</protein>
<proteinExistence type="predicted"/>
<gene>
    <name evidence="1" type="ORF">BECKTC1821D_GA0114238_10946</name>
</gene>
<dbReference type="AlphaFoldDB" id="A0A450Z8V3"/>
<reference evidence="1" key="1">
    <citation type="submission" date="2019-02" db="EMBL/GenBank/DDBJ databases">
        <authorList>
            <person name="Gruber-Vodicka R. H."/>
            <person name="Seah K. B. B."/>
        </authorList>
    </citation>
    <scope>NUCLEOTIDE SEQUENCE</scope>
    <source>
        <strain evidence="1">BECK_BZ123</strain>
    </source>
</reference>
<sequence length="76" mass="9191">MQKHEPPREINRKLIKSARNLGDFFFNNIKAKSAPYWSPADWNYFEQWLYDEDSSPDDPGMHQLVEKMRRYRALTD</sequence>